<dbReference type="Proteomes" id="UP001162131">
    <property type="component" value="Unassembled WGS sequence"/>
</dbReference>
<accession>A0AAU9IGF5</accession>
<organism evidence="3 4">
    <name type="scientific">Blepharisma stoltei</name>
    <dbReference type="NCBI Taxonomy" id="1481888"/>
    <lineage>
        <taxon>Eukaryota</taxon>
        <taxon>Sar</taxon>
        <taxon>Alveolata</taxon>
        <taxon>Ciliophora</taxon>
        <taxon>Postciliodesmatophora</taxon>
        <taxon>Heterotrichea</taxon>
        <taxon>Heterotrichida</taxon>
        <taxon>Blepharismidae</taxon>
        <taxon>Blepharisma</taxon>
    </lineage>
</organism>
<evidence type="ECO:0000256" key="2">
    <source>
        <dbReference type="SAM" id="MobiDB-lite"/>
    </source>
</evidence>
<keyword evidence="4" id="KW-1185">Reference proteome</keyword>
<name>A0AAU9IGF5_9CILI</name>
<feature type="coiled-coil region" evidence="1">
    <location>
        <begin position="178"/>
        <end position="219"/>
    </location>
</feature>
<sequence length="255" mass="30003">MTDIQEIEQWEKALNEELKGLKFCKHKVNDDAEIPSQIKYKLADIITSLKAGIMRVLVKISKIKGKDLEISENENKVARIRHEYIQIMNNVDRLLSTVGVKNFEPRYLHSTYNSRHRSSSPQWVKHEDETLTKLKTEKRIEKSSSEQKIKTRGFWSKEFEQIKKTLKSVKKYSKVHRHIEYEEKLASLQGENNQLKIDLENLKSEQQTTFESIRKLTERIEYLEKGPQIASSADNQGTKKERYLLKSPKQEEEKV</sequence>
<evidence type="ECO:0000313" key="3">
    <source>
        <dbReference type="EMBL" id="CAG9313187.1"/>
    </source>
</evidence>
<dbReference type="AlphaFoldDB" id="A0AAU9IGF5"/>
<comment type="caution">
    <text evidence="3">The sequence shown here is derived from an EMBL/GenBank/DDBJ whole genome shotgun (WGS) entry which is preliminary data.</text>
</comment>
<reference evidence="3" key="1">
    <citation type="submission" date="2021-09" db="EMBL/GenBank/DDBJ databases">
        <authorList>
            <consortium name="AG Swart"/>
            <person name="Singh M."/>
            <person name="Singh A."/>
            <person name="Seah K."/>
            <person name="Emmerich C."/>
        </authorList>
    </citation>
    <scope>NUCLEOTIDE SEQUENCE</scope>
    <source>
        <strain evidence="3">ATCC30299</strain>
    </source>
</reference>
<feature type="compositionally biased region" description="Basic and acidic residues" evidence="2">
    <location>
        <begin position="237"/>
        <end position="255"/>
    </location>
</feature>
<evidence type="ECO:0000256" key="1">
    <source>
        <dbReference type="SAM" id="Coils"/>
    </source>
</evidence>
<keyword evidence="1" id="KW-0175">Coiled coil</keyword>
<protein>
    <recommendedName>
        <fullName evidence="5">Viral A-type inclusion protein</fullName>
    </recommendedName>
</protein>
<evidence type="ECO:0008006" key="5">
    <source>
        <dbReference type="Google" id="ProtNLM"/>
    </source>
</evidence>
<gene>
    <name evidence="3" type="ORF">BSTOLATCC_MIC8461</name>
</gene>
<feature type="region of interest" description="Disordered" evidence="2">
    <location>
        <begin position="225"/>
        <end position="255"/>
    </location>
</feature>
<evidence type="ECO:0000313" key="4">
    <source>
        <dbReference type="Proteomes" id="UP001162131"/>
    </source>
</evidence>
<proteinExistence type="predicted"/>
<dbReference type="EMBL" id="CAJZBQ010000010">
    <property type="protein sequence ID" value="CAG9313187.1"/>
    <property type="molecule type" value="Genomic_DNA"/>
</dbReference>